<evidence type="ECO:0000256" key="5">
    <source>
        <dbReference type="ARBA" id="ARBA00022821"/>
    </source>
</evidence>
<keyword evidence="3" id="KW-0677">Repeat</keyword>
<comment type="similarity">
    <text evidence="1">Belongs to the disease resistance NB-LRR family.</text>
</comment>
<dbReference type="Pfam" id="PF23559">
    <property type="entry name" value="WHD_DRP"/>
    <property type="match status" value="1"/>
</dbReference>
<keyword evidence="12" id="KW-1185">Reference proteome</keyword>
<evidence type="ECO:0000259" key="10">
    <source>
        <dbReference type="Pfam" id="PF23598"/>
    </source>
</evidence>
<dbReference type="Pfam" id="PF23598">
    <property type="entry name" value="LRR_14"/>
    <property type="match status" value="1"/>
</dbReference>
<dbReference type="InterPro" id="IPR032675">
    <property type="entry name" value="LRR_dom_sf"/>
</dbReference>
<dbReference type="FunFam" id="1.10.10.10:FF:000322">
    <property type="entry name" value="Probable disease resistance protein At1g63360"/>
    <property type="match status" value="1"/>
</dbReference>
<dbReference type="SUPFAM" id="SSF52540">
    <property type="entry name" value="P-loop containing nucleoside triphosphate hydrolases"/>
    <property type="match status" value="1"/>
</dbReference>
<keyword evidence="6" id="KW-0067">ATP-binding</keyword>
<protein>
    <recommendedName>
        <fullName evidence="13">Disease resistance protein RPM1-like</fullName>
    </recommendedName>
</protein>
<evidence type="ECO:0008006" key="13">
    <source>
        <dbReference type="Google" id="ProtNLM"/>
    </source>
</evidence>
<dbReference type="Proteomes" id="UP001188597">
    <property type="component" value="Unassembled WGS sequence"/>
</dbReference>
<organism evidence="11 12">
    <name type="scientific">Escallonia herrerae</name>
    <dbReference type="NCBI Taxonomy" id="1293975"/>
    <lineage>
        <taxon>Eukaryota</taxon>
        <taxon>Viridiplantae</taxon>
        <taxon>Streptophyta</taxon>
        <taxon>Embryophyta</taxon>
        <taxon>Tracheophyta</taxon>
        <taxon>Spermatophyta</taxon>
        <taxon>Magnoliopsida</taxon>
        <taxon>eudicotyledons</taxon>
        <taxon>Gunneridae</taxon>
        <taxon>Pentapetalae</taxon>
        <taxon>asterids</taxon>
        <taxon>campanulids</taxon>
        <taxon>Escalloniales</taxon>
        <taxon>Escalloniaceae</taxon>
        <taxon>Escallonia</taxon>
    </lineage>
</organism>
<feature type="domain" description="Disease resistance protein winged helix" evidence="9">
    <location>
        <begin position="434"/>
        <end position="505"/>
    </location>
</feature>
<dbReference type="InterPro" id="IPR058922">
    <property type="entry name" value="WHD_DRP"/>
</dbReference>
<dbReference type="GO" id="GO:0043531">
    <property type="term" value="F:ADP binding"/>
    <property type="evidence" value="ECO:0007669"/>
    <property type="project" value="InterPro"/>
</dbReference>
<dbReference type="Gene3D" id="1.10.8.430">
    <property type="entry name" value="Helical domain of apoptotic protease-activating factors"/>
    <property type="match status" value="1"/>
</dbReference>
<evidence type="ECO:0000259" key="7">
    <source>
        <dbReference type="Pfam" id="PF00931"/>
    </source>
</evidence>
<evidence type="ECO:0000256" key="2">
    <source>
        <dbReference type="ARBA" id="ARBA00022614"/>
    </source>
</evidence>
<feature type="domain" description="NB-ARC" evidence="7">
    <location>
        <begin position="176"/>
        <end position="345"/>
    </location>
</feature>
<evidence type="ECO:0000256" key="1">
    <source>
        <dbReference type="ARBA" id="ARBA00008894"/>
    </source>
</evidence>
<dbReference type="EMBL" id="JAVXUP010002238">
    <property type="protein sequence ID" value="KAK3004547.1"/>
    <property type="molecule type" value="Genomic_DNA"/>
</dbReference>
<evidence type="ECO:0000313" key="12">
    <source>
        <dbReference type="Proteomes" id="UP001188597"/>
    </source>
</evidence>
<reference evidence="11" key="1">
    <citation type="submission" date="2022-12" db="EMBL/GenBank/DDBJ databases">
        <title>Draft genome assemblies for two species of Escallonia (Escalloniales).</title>
        <authorList>
            <person name="Chanderbali A."/>
            <person name="Dervinis C."/>
            <person name="Anghel I."/>
            <person name="Soltis D."/>
            <person name="Soltis P."/>
            <person name="Zapata F."/>
        </authorList>
    </citation>
    <scope>NUCLEOTIDE SEQUENCE</scope>
    <source>
        <strain evidence="11">UCBG64.0493</strain>
        <tissue evidence="11">Leaf</tissue>
    </source>
</reference>
<accession>A0AA89AJH6</accession>
<dbReference type="GO" id="GO:0098542">
    <property type="term" value="P:defense response to other organism"/>
    <property type="evidence" value="ECO:0007669"/>
    <property type="project" value="TreeGrafter"/>
</dbReference>
<dbReference type="InterPro" id="IPR055414">
    <property type="entry name" value="LRR_R13L4/SHOC2-like"/>
</dbReference>
<keyword evidence="2" id="KW-0433">Leucine-rich repeat</keyword>
<dbReference type="InterPro" id="IPR036388">
    <property type="entry name" value="WH-like_DNA-bd_sf"/>
</dbReference>
<dbReference type="Pfam" id="PF00931">
    <property type="entry name" value="NB-ARC"/>
    <property type="match status" value="1"/>
</dbReference>
<dbReference type="CDD" id="cd14798">
    <property type="entry name" value="RX-CC_like"/>
    <property type="match status" value="1"/>
</dbReference>
<dbReference type="Gene3D" id="1.10.10.10">
    <property type="entry name" value="Winged helix-like DNA-binding domain superfamily/Winged helix DNA-binding domain"/>
    <property type="match status" value="1"/>
</dbReference>
<keyword evidence="4" id="KW-0547">Nucleotide-binding</keyword>
<gene>
    <name evidence="11" type="ORF">RJ639_020094</name>
</gene>
<dbReference type="InterPro" id="IPR041118">
    <property type="entry name" value="Rx_N"/>
</dbReference>
<dbReference type="PRINTS" id="PR00364">
    <property type="entry name" value="DISEASERSIST"/>
</dbReference>
<dbReference type="AlphaFoldDB" id="A0AA89AJH6"/>
<name>A0AA89AJH6_9ASTE</name>
<dbReference type="Gene3D" id="3.40.50.300">
    <property type="entry name" value="P-loop containing nucleotide triphosphate hydrolases"/>
    <property type="match status" value="1"/>
</dbReference>
<dbReference type="SUPFAM" id="SSF52058">
    <property type="entry name" value="L domain-like"/>
    <property type="match status" value="1"/>
</dbReference>
<evidence type="ECO:0000259" key="9">
    <source>
        <dbReference type="Pfam" id="PF23559"/>
    </source>
</evidence>
<dbReference type="GO" id="GO:0051607">
    <property type="term" value="P:defense response to virus"/>
    <property type="evidence" value="ECO:0007669"/>
    <property type="project" value="UniProtKB-ARBA"/>
</dbReference>
<dbReference type="InterPro" id="IPR042197">
    <property type="entry name" value="Apaf_helical"/>
</dbReference>
<evidence type="ECO:0000313" key="11">
    <source>
        <dbReference type="EMBL" id="KAK3004547.1"/>
    </source>
</evidence>
<dbReference type="GO" id="GO:0005524">
    <property type="term" value="F:ATP binding"/>
    <property type="evidence" value="ECO:0007669"/>
    <property type="project" value="UniProtKB-KW"/>
</dbReference>
<dbReference type="FunFam" id="3.40.50.300:FF:001091">
    <property type="entry name" value="Probable disease resistance protein At1g61300"/>
    <property type="match status" value="1"/>
</dbReference>
<evidence type="ECO:0000256" key="6">
    <source>
        <dbReference type="ARBA" id="ARBA00022840"/>
    </source>
</evidence>
<evidence type="ECO:0000256" key="3">
    <source>
        <dbReference type="ARBA" id="ARBA00022737"/>
    </source>
</evidence>
<dbReference type="PANTHER" id="PTHR23155:SF1205">
    <property type="entry name" value="DISEASE RESISTANCE PROTEIN RPM1"/>
    <property type="match status" value="1"/>
</dbReference>
<evidence type="ECO:0000256" key="4">
    <source>
        <dbReference type="ARBA" id="ARBA00022741"/>
    </source>
</evidence>
<evidence type="ECO:0000259" key="8">
    <source>
        <dbReference type="Pfam" id="PF18052"/>
    </source>
</evidence>
<dbReference type="Gene3D" id="1.20.5.4130">
    <property type="match status" value="1"/>
</dbReference>
<dbReference type="InterPro" id="IPR044974">
    <property type="entry name" value="Disease_R_plants"/>
</dbReference>
<sequence>MASSITMDLLLGKIISILENEASLIGGVHKELDELKCELRSIKSFLEDVGRKGAVTCVERAWVADVTDICHPIEDIIAEFMYRLNQPQRGGRLTRYLYQAFHFPKRCWMKHTLTQKIHDINKRIKAIPERRERYVVDVPIRAATQDDQRRARDFSESFRFASDDHLVGIEEDPRLLEKWLIDGDRERSVISVSGMGGSGKSSLVAKVFKGQTVKRHFECYAWITVSQTYVIEDVFRSMITEFYGSGKEKVPVDLSTMRYADLLEMLVYYLQKKTYVVVLDDVWRNNLWNDVKVSLPDEGRGSRVMLTTRNEKIASSSFGVKSHVHQVRPLKSGDAWDLFRKRAFSSYPNSSCPVELQDIAMELVKKCGGLPLAILALAGAMYTKTLRSDWIYFSSSLNQELANNEGLEVVESVLFLSFRDLPFQLKRCFLYCCVFPEDYRIRRKRLIRLWIAEGFVEQLRGKTPERLADDCLLDLVQRSMFEVVMRSPTGRPKILKMHDIMRELAVSMSEKENFCAVRDGRQATEGASRRLSIQTYGEDFKSLKGKSRFRSLFMFVADTVSPSPRTNSSGFKLLRVLDLQAIDIEILPDEIVDLFNLTYLNLRGTLVKKLPNSIERLSNLQTLDLIDSGISVLPRGITKLRKLRHLLVYRYSAEVACDEFHFVNGTPTPPKISKLTNLQVLASVEAEPNVWRQLKEMTQLTRIGITKVRGDHAKDLCLMIQHLSLLHYLFVMAIDEEEYLKMDALTSTPPCLQKLNLIGKLENVPRWINSLQSLTYLCLHWSKLIEDVIPHVQELPNLAELVLINAYVGNMLCFSKGFNKLTRLYLRNLPNLSLSSSFFS</sequence>
<keyword evidence="5" id="KW-0611">Plant defense</keyword>
<dbReference type="Gene3D" id="3.80.10.10">
    <property type="entry name" value="Ribonuclease Inhibitor"/>
    <property type="match status" value="1"/>
</dbReference>
<dbReference type="PANTHER" id="PTHR23155">
    <property type="entry name" value="DISEASE RESISTANCE PROTEIN RP"/>
    <property type="match status" value="1"/>
</dbReference>
<comment type="caution">
    <text evidence="11">The sequence shown here is derived from an EMBL/GenBank/DDBJ whole genome shotgun (WGS) entry which is preliminary data.</text>
</comment>
<feature type="domain" description="Disease resistance N-terminal" evidence="8">
    <location>
        <begin position="7"/>
        <end position="89"/>
    </location>
</feature>
<dbReference type="Pfam" id="PF18052">
    <property type="entry name" value="Rx_N"/>
    <property type="match status" value="1"/>
</dbReference>
<proteinExistence type="inferred from homology"/>
<dbReference type="InterPro" id="IPR002182">
    <property type="entry name" value="NB-ARC"/>
</dbReference>
<dbReference type="InterPro" id="IPR038005">
    <property type="entry name" value="RX-like_CC"/>
</dbReference>
<feature type="domain" description="Disease resistance R13L4/SHOC-2-like LRR" evidence="10">
    <location>
        <begin position="550"/>
        <end position="827"/>
    </location>
</feature>
<dbReference type="InterPro" id="IPR027417">
    <property type="entry name" value="P-loop_NTPase"/>
</dbReference>